<comment type="caution">
    <text evidence="1">The sequence shown here is derived from an EMBL/GenBank/DDBJ whole genome shotgun (WGS) entry which is preliminary data.</text>
</comment>
<proteinExistence type="predicted"/>
<accession>A0AAW0J0T6</accession>
<reference evidence="1 2" key="1">
    <citation type="journal article" date="2018" name="Sci. Data">
        <title>The draft genome sequence of cork oak.</title>
        <authorList>
            <person name="Ramos A.M."/>
            <person name="Usie A."/>
            <person name="Barbosa P."/>
            <person name="Barros P.M."/>
            <person name="Capote T."/>
            <person name="Chaves I."/>
            <person name="Simoes F."/>
            <person name="Abreu I."/>
            <person name="Carrasquinho I."/>
            <person name="Faro C."/>
            <person name="Guimaraes J.B."/>
            <person name="Mendonca D."/>
            <person name="Nobrega F."/>
            <person name="Rodrigues L."/>
            <person name="Saibo N.J.M."/>
            <person name="Varela M.C."/>
            <person name="Egas C."/>
            <person name="Matos J."/>
            <person name="Miguel C.M."/>
            <person name="Oliveira M.M."/>
            <person name="Ricardo C.P."/>
            <person name="Goncalves S."/>
        </authorList>
    </citation>
    <scope>NUCLEOTIDE SEQUENCE [LARGE SCALE GENOMIC DNA]</scope>
    <source>
        <strain evidence="2">cv. HL8</strain>
    </source>
</reference>
<evidence type="ECO:0000313" key="1">
    <source>
        <dbReference type="EMBL" id="KAK7820262.1"/>
    </source>
</evidence>
<protein>
    <submittedName>
        <fullName evidence="1">Uncharacterized protein</fullName>
    </submittedName>
</protein>
<gene>
    <name evidence="1" type="ORF">CFP56_038999</name>
</gene>
<evidence type="ECO:0000313" key="2">
    <source>
        <dbReference type="Proteomes" id="UP000237347"/>
    </source>
</evidence>
<organism evidence="1 2">
    <name type="scientific">Quercus suber</name>
    <name type="common">Cork oak</name>
    <dbReference type="NCBI Taxonomy" id="58331"/>
    <lineage>
        <taxon>Eukaryota</taxon>
        <taxon>Viridiplantae</taxon>
        <taxon>Streptophyta</taxon>
        <taxon>Embryophyta</taxon>
        <taxon>Tracheophyta</taxon>
        <taxon>Spermatophyta</taxon>
        <taxon>Magnoliopsida</taxon>
        <taxon>eudicotyledons</taxon>
        <taxon>Gunneridae</taxon>
        <taxon>Pentapetalae</taxon>
        <taxon>rosids</taxon>
        <taxon>fabids</taxon>
        <taxon>Fagales</taxon>
        <taxon>Fagaceae</taxon>
        <taxon>Quercus</taxon>
    </lineage>
</organism>
<sequence length="89" mass="9868">MNPLKALQPLVAMAKAETKVDSDSALEQKSNNNRLETTSKLYRFSPSLGMAATAKPRLMKEEIGEEAGVFNQTKNLTKCYVHKLLQGRS</sequence>
<dbReference type="EMBL" id="PKMF04000745">
    <property type="protein sequence ID" value="KAK7820262.1"/>
    <property type="molecule type" value="Genomic_DNA"/>
</dbReference>
<dbReference type="Proteomes" id="UP000237347">
    <property type="component" value="Unassembled WGS sequence"/>
</dbReference>
<keyword evidence="2" id="KW-1185">Reference proteome</keyword>
<dbReference type="AlphaFoldDB" id="A0AAW0J0T6"/>
<name>A0AAW0J0T6_QUESU</name>